<proteinExistence type="inferred from homology"/>
<dbReference type="AlphaFoldDB" id="A0A4Q2T9Z5"/>
<comment type="cofactor">
    <cofactor evidence="1">
        <name>heme</name>
        <dbReference type="ChEBI" id="CHEBI:30413"/>
    </cofactor>
</comment>
<evidence type="ECO:0000313" key="5">
    <source>
        <dbReference type="Proteomes" id="UP000291088"/>
    </source>
</evidence>
<dbReference type="PANTHER" id="PTHR46696:SF6">
    <property type="entry name" value="P450, PUTATIVE (EUROFUNG)-RELATED"/>
    <property type="match status" value="1"/>
</dbReference>
<dbReference type="Proteomes" id="UP000291088">
    <property type="component" value="Unassembled WGS sequence"/>
</dbReference>
<sequence>MNPNEAQSPDGNETDWDPRGEDVQRNQIRAYDHMRGTCPVAHSDYLGWSLFRHADVLQVVTDHHGFSNVVSWHPSVPNGMDPPEHTGYRRLIERYFTQQRVDAFEPVCRQIAGELVGSLKASSTWEVMSSLAEPYAVRVQCGFLGWPEGLHGPLRQWVRKNREATLARDTEAMASIALEFDAYIRAQLDARKFAGDGAPEDITTDLMRQTIGVERLEYADIVSILRNWTVGELGTIAACVGIIVHFLARNQEVQSHLRQDRTRLPLAIEEILRLNGPLISNRRTATKAVVMGDRQIEAGDRVTVIWASGNRDPAVFEDADQYRPDRDQSPNLLYGAGIHVCPGAGLARMQLRVMIDELLNGIAQFTLTPGREPVHAIFPAGGLASLEIRTDGAPPATAGVSD</sequence>
<protein>
    <submittedName>
        <fullName evidence="4">Cytochrome P450</fullName>
    </submittedName>
</protein>
<evidence type="ECO:0000256" key="1">
    <source>
        <dbReference type="ARBA" id="ARBA00001971"/>
    </source>
</evidence>
<organism evidence="4 5">
    <name type="scientific">Ciceribacter ferrooxidans</name>
    <dbReference type="NCBI Taxonomy" id="2509717"/>
    <lineage>
        <taxon>Bacteria</taxon>
        <taxon>Pseudomonadati</taxon>
        <taxon>Pseudomonadota</taxon>
        <taxon>Alphaproteobacteria</taxon>
        <taxon>Hyphomicrobiales</taxon>
        <taxon>Rhizobiaceae</taxon>
        <taxon>Ciceribacter</taxon>
    </lineage>
</organism>
<accession>A0A4Q2T9Z5</accession>
<evidence type="ECO:0000256" key="2">
    <source>
        <dbReference type="ARBA" id="ARBA00010617"/>
    </source>
</evidence>
<dbReference type="CDD" id="cd11079">
    <property type="entry name" value="Cyp_unk"/>
    <property type="match status" value="1"/>
</dbReference>
<feature type="region of interest" description="Disordered" evidence="3">
    <location>
        <begin position="1"/>
        <end position="21"/>
    </location>
</feature>
<dbReference type="OrthoDB" id="9801155at2"/>
<dbReference type="PANTHER" id="PTHR46696">
    <property type="entry name" value="P450, PUTATIVE (EUROFUNG)-RELATED"/>
    <property type="match status" value="1"/>
</dbReference>
<keyword evidence="5" id="KW-1185">Reference proteome</keyword>
<comment type="similarity">
    <text evidence="2">Belongs to the cytochrome P450 family.</text>
</comment>
<evidence type="ECO:0000256" key="3">
    <source>
        <dbReference type="SAM" id="MobiDB-lite"/>
    </source>
</evidence>
<dbReference type="GO" id="GO:0005506">
    <property type="term" value="F:iron ion binding"/>
    <property type="evidence" value="ECO:0007669"/>
    <property type="project" value="InterPro"/>
</dbReference>
<dbReference type="GO" id="GO:0016705">
    <property type="term" value="F:oxidoreductase activity, acting on paired donors, with incorporation or reduction of molecular oxygen"/>
    <property type="evidence" value="ECO:0007669"/>
    <property type="project" value="InterPro"/>
</dbReference>
<dbReference type="EMBL" id="SDVB01000191">
    <property type="protein sequence ID" value="RYC15747.1"/>
    <property type="molecule type" value="Genomic_DNA"/>
</dbReference>
<comment type="caution">
    <text evidence="4">The sequence shown here is derived from an EMBL/GenBank/DDBJ whole genome shotgun (WGS) entry which is preliminary data.</text>
</comment>
<dbReference type="SUPFAM" id="SSF48264">
    <property type="entry name" value="Cytochrome P450"/>
    <property type="match status" value="1"/>
</dbReference>
<dbReference type="InterPro" id="IPR001128">
    <property type="entry name" value="Cyt_P450"/>
</dbReference>
<name>A0A4Q2T9Z5_9HYPH</name>
<feature type="compositionally biased region" description="Polar residues" evidence="3">
    <location>
        <begin position="1"/>
        <end position="11"/>
    </location>
</feature>
<dbReference type="RefSeq" id="WP_129331695.1">
    <property type="nucleotide sequence ID" value="NZ_SDVB01000191.1"/>
</dbReference>
<dbReference type="GO" id="GO:0020037">
    <property type="term" value="F:heme binding"/>
    <property type="evidence" value="ECO:0007669"/>
    <property type="project" value="InterPro"/>
</dbReference>
<dbReference type="InterPro" id="IPR036396">
    <property type="entry name" value="Cyt_P450_sf"/>
</dbReference>
<dbReference type="GO" id="GO:0004497">
    <property type="term" value="F:monooxygenase activity"/>
    <property type="evidence" value="ECO:0007669"/>
    <property type="project" value="InterPro"/>
</dbReference>
<dbReference type="Gene3D" id="1.10.630.10">
    <property type="entry name" value="Cytochrome P450"/>
    <property type="match status" value="1"/>
</dbReference>
<dbReference type="Pfam" id="PF00067">
    <property type="entry name" value="p450"/>
    <property type="match status" value="1"/>
</dbReference>
<dbReference type="PRINTS" id="PR00359">
    <property type="entry name" value="BP450"/>
</dbReference>
<gene>
    <name evidence="4" type="ORF">EUU22_09010</name>
</gene>
<evidence type="ECO:0000313" key="4">
    <source>
        <dbReference type="EMBL" id="RYC15747.1"/>
    </source>
</evidence>
<dbReference type="InterPro" id="IPR002397">
    <property type="entry name" value="Cyt_P450_B"/>
</dbReference>
<reference evidence="4 5" key="1">
    <citation type="submission" date="2019-01" db="EMBL/GenBank/DDBJ databases">
        <authorList>
            <person name="Deng T."/>
        </authorList>
    </citation>
    <scope>NUCLEOTIDE SEQUENCE [LARGE SCALE GENOMIC DNA]</scope>
    <source>
        <strain evidence="4 5">F8825</strain>
    </source>
</reference>